<sequence length="124" mass="14691">MFQSFEQLHNHYLEPPEPKIFAYDWRGDEIYYGDRYYEIDGDFILENDLERYVEEIVDKYGGLVTTLIPDDGEDEPIVFTYDWRGYEIYAGDSYYYLNGDCIQETDLEEYAKEVLAGELMIAGE</sequence>
<name>A0A8S5LAC7_9CAUD</name>
<dbReference type="EMBL" id="BK014663">
    <property type="protein sequence ID" value="DAD66869.1"/>
    <property type="molecule type" value="Genomic_DNA"/>
</dbReference>
<dbReference type="Gene3D" id="3.30.40.30">
    <property type="entry name" value="YqaI domain"/>
    <property type="match status" value="2"/>
</dbReference>
<organism evidence="1">
    <name type="scientific">Siphoviridae sp. ctFNZ2</name>
    <dbReference type="NCBI Taxonomy" id="2823572"/>
    <lineage>
        <taxon>Viruses</taxon>
        <taxon>Duplodnaviria</taxon>
        <taxon>Heunggongvirae</taxon>
        <taxon>Uroviricota</taxon>
        <taxon>Caudoviricetes</taxon>
    </lineage>
</organism>
<evidence type="ECO:0000313" key="1">
    <source>
        <dbReference type="EMBL" id="DAD66869.1"/>
    </source>
</evidence>
<dbReference type="SUPFAM" id="SSF160713">
    <property type="entry name" value="YqaI-like"/>
    <property type="match status" value="2"/>
</dbReference>
<proteinExistence type="predicted"/>
<protein>
    <submittedName>
        <fullName evidence="1">Uncharacterized protein</fullName>
    </submittedName>
</protein>
<dbReference type="InterPro" id="IPR023118">
    <property type="entry name" value="YqaI_dom_sf"/>
</dbReference>
<reference evidence="1" key="1">
    <citation type="journal article" date="2021" name="Proc. Natl. Acad. Sci. U.S.A.">
        <title>A Catalog of Tens of Thousands of Viruses from Human Metagenomes Reveals Hidden Associations with Chronic Diseases.</title>
        <authorList>
            <person name="Tisza M.J."/>
            <person name="Buck C.B."/>
        </authorList>
    </citation>
    <scope>NUCLEOTIDE SEQUENCE</scope>
    <source>
        <strain evidence="1">CtFNZ2</strain>
    </source>
</reference>
<accession>A0A8S5LAC7</accession>